<dbReference type="PANTHER" id="PTHR31225:SF93">
    <property type="entry name" value="ALPHA-HUMULENE_(-)-(E)-BETA-CARYOPHYLLENE SYNTHASE"/>
    <property type="match status" value="1"/>
</dbReference>
<dbReference type="Gene3D" id="1.50.10.130">
    <property type="entry name" value="Terpene synthase, N-terminal domain"/>
    <property type="match status" value="2"/>
</dbReference>
<keyword evidence="7" id="KW-1185">Reference proteome</keyword>
<dbReference type="Proteomes" id="UP000244336">
    <property type="component" value="Chromosome 8"/>
</dbReference>
<evidence type="ECO:0000259" key="5">
    <source>
        <dbReference type="Pfam" id="PF03936"/>
    </source>
</evidence>
<evidence type="ECO:0000256" key="1">
    <source>
        <dbReference type="ARBA" id="ARBA00022723"/>
    </source>
</evidence>
<accession>A0A2T7CR25</accession>
<keyword evidence="3" id="KW-0456">Lyase</keyword>
<dbReference type="InterPro" id="IPR005630">
    <property type="entry name" value="Terpene_synthase_metal-bd"/>
</dbReference>
<dbReference type="PANTHER" id="PTHR31225">
    <property type="entry name" value="OS04G0344100 PROTEIN-RELATED"/>
    <property type="match status" value="1"/>
</dbReference>
<proteinExistence type="predicted"/>
<dbReference type="OrthoDB" id="1877784at2759"/>
<dbReference type="Pfam" id="PF03936">
    <property type="entry name" value="Terpene_synth_C"/>
    <property type="match status" value="1"/>
</dbReference>
<protein>
    <submittedName>
        <fullName evidence="6">Uncharacterized protein</fullName>
    </submittedName>
</protein>
<dbReference type="STRING" id="1504633.A0A2T7CR25"/>
<dbReference type="SUPFAM" id="SSF48239">
    <property type="entry name" value="Terpenoid cyclases/Protein prenyltransferases"/>
    <property type="match status" value="1"/>
</dbReference>
<dbReference type="Gene3D" id="1.10.600.10">
    <property type="entry name" value="Farnesyl Diphosphate Synthase"/>
    <property type="match status" value="2"/>
</dbReference>
<dbReference type="InterPro" id="IPR008949">
    <property type="entry name" value="Isoprenoid_synthase_dom_sf"/>
</dbReference>
<dbReference type="GO" id="GO:0016114">
    <property type="term" value="P:terpenoid biosynthetic process"/>
    <property type="evidence" value="ECO:0007669"/>
    <property type="project" value="InterPro"/>
</dbReference>
<dbReference type="InterPro" id="IPR001906">
    <property type="entry name" value="Terpene_synth_N"/>
</dbReference>
<evidence type="ECO:0000256" key="3">
    <source>
        <dbReference type="ARBA" id="ARBA00023239"/>
    </source>
</evidence>
<feature type="domain" description="Terpene synthase N-terminal" evidence="4">
    <location>
        <begin position="93"/>
        <end position="164"/>
    </location>
</feature>
<dbReference type="InterPro" id="IPR008930">
    <property type="entry name" value="Terpenoid_cyclase/PrenylTrfase"/>
</dbReference>
<dbReference type="EMBL" id="CM009756">
    <property type="protein sequence ID" value="PUZ45789.1"/>
    <property type="molecule type" value="Genomic_DNA"/>
</dbReference>
<dbReference type="SFLD" id="SFLDG01019">
    <property type="entry name" value="Terpene_Cyclase_Like_1_C_Termi"/>
    <property type="match status" value="1"/>
</dbReference>
<dbReference type="InterPro" id="IPR034741">
    <property type="entry name" value="Terpene_cyclase-like_1_C"/>
</dbReference>
<evidence type="ECO:0000259" key="4">
    <source>
        <dbReference type="Pfam" id="PF01397"/>
    </source>
</evidence>
<keyword evidence="1" id="KW-0479">Metal-binding</keyword>
<evidence type="ECO:0000313" key="7">
    <source>
        <dbReference type="Proteomes" id="UP000244336"/>
    </source>
</evidence>
<dbReference type="GO" id="GO:0000287">
    <property type="term" value="F:magnesium ion binding"/>
    <property type="evidence" value="ECO:0007669"/>
    <property type="project" value="InterPro"/>
</dbReference>
<evidence type="ECO:0000313" key="6">
    <source>
        <dbReference type="EMBL" id="PUZ45789.1"/>
    </source>
</evidence>
<dbReference type="AlphaFoldDB" id="A0A2T7CR25"/>
<feature type="domain" description="Terpene synthase metal-binding" evidence="5">
    <location>
        <begin position="222"/>
        <end position="458"/>
    </location>
</feature>
<dbReference type="Gramene" id="PUZ45789">
    <property type="protein sequence ID" value="PUZ45789"/>
    <property type="gene ID" value="GQ55_8G253000"/>
</dbReference>
<dbReference type="InterPro" id="IPR036965">
    <property type="entry name" value="Terpene_synth_N_sf"/>
</dbReference>
<dbReference type="SUPFAM" id="SSF48576">
    <property type="entry name" value="Terpenoid synthases"/>
    <property type="match status" value="1"/>
</dbReference>
<keyword evidence="2" id="KW-0460">Magnesium</keyword>
<evidence type="ECO:0000256" key="2">
    <source>
        <dbReference type="ARBA" id="ARBA00022842"/>
    </source>
</evidence>
<gene>
    <name evidence="6" type="ORF">GQ55_8G253000</name>
</gene>
<dbReference type="Pfam" id="PF01397">
    <property type="entry name" value="Terpene_synth"/>
    <property type="match status" value="1"/>
</dbReference>
<dbReference type="GO" id="GO:0010333">
    <property type="term" value="F:terpene synthase activity"/>
    <property type="evidence" value="ECO:0007669"/>
    <property type="project" value="InterPro"/>
</dbReference>
<dbReference type="SFLD" id="SFLDS00005">
    <property type="entry name" value="Isoprenoid_Synthase_Type_I"/>
    <property type="match status" value="1"/>
</dbReference>
<organism evidence="6 7">
    <name type="scientific">Panicum hallii var. hallii</name>
    <dbReference type="NCBI Taxonomy" id="1504633"/>
    <lineage>
        <taxon>Eukaryota</taxon>
        <taxon>Viridiplantae</taxon>
        <taxon>Streptophyta</taxon>
        <taxon>Embryophyta</taxon>
        <taxon>Tracheophyta</taxon>
        <taxon>Spermatophyta</taxon>
        <taxon>Magnoliopsida</taxon>
        <taxon>Liliopsida</taxon>
        <taxon>Poales</taxon>
        <taxon>Poaceae</taxon>
        <taxon>PACMAD clade</taxon>
        <taxon>Panicoideae</taxon>
        <taxon>Panicodae</taxon>
        <taxon>Paniceae</taxon>
        <taxon>Panicinae</taxon>
        <taxon>Panicum</taxon>
        <taxon>Panicum sect. Panicum</taxon>
    </lineage>
</organism>
<sequence length="517" mass="59823">MAASNDTVANKEAIVSAFEPSLWGDFFVTYTSPLQRSEEWMRERRDQLNGEVRRMFEAAKAMSMADTVKLVDTLERLGIDNHHFVKEIDEALCHVFDKFRDGTVSFNMNLSNDPRGLLSLYNAAHMAVPGEMVLDDAITFTRRHLEVAKGKLRSPMEEQVSRSLEIPLPRLMWQIEAAHYITEYEKEDEHDAMILELARLNLNLLRSVHLKELKSLSLWWRDLYDNVKLTYTRDRIVECYFYSITVFHGEESSVARIILAKLYALFVLFDDNFDVRATFEESQMLDEALQRWDESAVSLLPEYLRMYYIKLLSNFNDIEDILDPSVKYRMAYIKRQLQLQSKFAIQQAKWLNENCMPSFKEQIDVGVMATGLQWMFLVVLMGAGQMVSNEAFEWAHNMPDMSHATAEIGRFVNDIAAYKLGKCKNDAPSAVECYMKEHGMTGEEAMAAVTEMMEQAWRRMNRDYIETKGTIKLVAQCLLNLGRSFETFYLHGSKDGLTYGGDVKDLITVYFLREVHV</sequence>
<dbReference type="InterPro" id="IPR050148">
    <property type="entry name" value="Terpene_synthase-like"/>
</dbReference>
<reference evidence="6 7" key="1">
    <citation type="submission" date="2018-04" db="EMBL/GenBank/DDBJ databases">
        <title>WGS assembly of Panicum hallii var. hallii HAL2.</title>
        <authorList>
            <person name="Lovell J."/>
            <person name="Jenkins J."/>
            <person name="Lowry D."/>
            <person name="Mamidi S."/>
            <person name="Sreedasyam A."/>
            <person name="Weng X."/>
            <person name="Barry K."/>
            <person name="Bonette J."/>
            <person name="Campitelli B."/>
            <person name="Daum C."/>
            <person name="Gordon S."/>
            <person name="Gould B."/>
            <person name="Lipzen A."/>
            <person name="MacQueen A."/>
            <person name="Palacio-Mejia J."/>
            <person name="Plott C."/>
            <person name="Shakirov E."/>
            <person name="Shu S."/>
            <person name="Yoshinaga Y."/>
            <person name="Zane M."/>
            <person name="Rokhsar D."/>
            <person name="Grimwood J."/>
            <person name="Schmutz J."/>
            <person name="Juenger T."/>
        </authorList>
    </citation>
    <scope>NUCLEOTIDE SEQUENCE [LARGE SCALE GENOMIC DNA]</scope>
    <source>
        <strain evidence="7">cv. HAL2</strain>
    </source>
</reference>
<name>A0A2T7CR25_9POAL</name>